<accession>A0ABP9H7T7</accession>
<protein>
    <submittedName>
        <fullName evidence="2">Uncharacterized protein</fullName>
    </submittedName>
</protein>
<dbReference type="RefSeq" id="WP_345165234.1">
    <property type="nucleotide sequence ID" value="NZ_BAABJK010000004.1"/>
</dbReference>
<organism evidence="2 3">
    <name type="scientific">Algibacter aquimarinus</name>
    <dbReference type="NCBI Taxonomy" id="1136748"/>
    <lineage>
        <taxon>Bacteria</taxon>
        <taxon>Pseudomonadati</taxon>
        <taxon>Bacteroidota</taxon>
        <taxon>Flavobacteriia</taxon>
        <taxon>Flavobacteriales</taxon>
        <taxon>Flavobacteriaceae</taxon>
        <taxon>Algibacter</taxon>
    </lineage>
</organism>
<feature type="transmembrane region" description="Helical" evidence="1">
    <location>
        <begin position="21"/>
        <end position="42"/>
    </location>
</feature>
<evidence type="ECO:0000313" key="3">
    <source>
        <dbReference type="Proteomes" id="UP001501692"/>
    </source>
</evidence>
<dbReference type="InterPro" id="IPR045749">
    <property type="entry name" value="DUF6090"/>
</dbReference>
<comment type="caution">
    <text evidence="2">The sequence shown here is derived from an EMBL/GenBank/DDBJ whole genome shotgun (WGS) entry which is preliminary data.</text>
</comment>
<reference evidence="3" key="1">
    <citation type="journal article" date="2019" name="Int. J. Syst. Evol. Microbiol.">
        <title>The Global Catalogue of Microorganisms (GCM) 10K type strain sequencing project: providing services to taxonomists for standard genome sequencing and annotation.</title>
        <authorList>
            <consortium name="The Broad Institute Genomics Platform"/>
            <consortium name="The Broad Institute Genome Sequencing Center for Infectious Disease"/>
            <person name="Wu L."/>
            <person name="Ma J."/>
        </authorList>
    </citation>
    <scope>NUCLEOTIDE SEQUENCE [LARGE SCALE GENOMIC DNA]</scope>
    <source>
        <strain evidence="3">JCM 18287</strain>
    </source>
</reference>
<keyword evidence="1" id="KW-0812">Transmembrane</keyword>
<keyword evidence="1" id="KW-1133">Transmembrane helix</keyword>
<gene>
    <name evidence="2" type="ORF">GCM10023315_09870</name>
</gene>
<proteinExistence type="predicted"/>
<dbReference type="Proteomes" id="UP001501692">
    <property type="component" value="Unassembled WGS sequence"/>
</dbReference>
<dbReference type="EMBL" id="BAABJK010000004">
    <property type="protein sequence ID" value="GAA4963372.1"/>
    <property type="molecule type" value="Genomic_DNA"/>
</dbReference>
<name>A0ABP9H7T7_9FLAO</name>
<keyword evidence="1" id="KW-0472">Membrane</keyword>
<evidence type="ECO:0000256" key="1">
    <source>
        <dbReference type="SAM" id="Phobius"/>
    </source>
</evidence>
<evidence type="ECO:0000313" key="2">
    <source>
        <dbReference type="EMBL" id="GAA4963372.1"/>
    </source>
</evidence>
<dbReference type="Pfam" id="PF19578">
    <property type="entry name" value="DUF6090"/>
    <property type="match status" value="1"/>
</dbReference>
<keyword evidence="3" id="KW-1185">Reference proteome</keyword>
<sequence>MIKFFRKIRQNLLMENKNSKYFKYAIGEIILVVIGILIALQINNWNESRKDKKEEHSILQNLHDEFSENKKLLKATQLESKAAKKVGISIMSFFGKPQDVIRQHNVDSLLFIALETGEFRPSENTINDLIQSGRLKLLENKKLKVLLYQWQSDLKSLDVSFERVEQKIDNELVPYLSKNYALKDIDKYGALNWKENSKLQINKYEIFNDIEFENITDDYLYRVFSAERKLNEIEEIINDILKETKYQ</sequence>